<accession>A0A183Q287</accession>
<evidence type="ECO:0000313" key="1">
    <source>
        <dbReference type="EMBL" id="VDP83224.1"/>
    </source>
</evidence>
<dbReference type="Proteomes" id="UP000269396">
    <property type="component" value="Unassembled WGS sequence"/>
</dbReference>
<keyword evidence="2" id="KW-1185">Reference proteome</keyword>
<proteinExistence type="predicted"/>
<dbReference type="EMBL" id="UZAL01045200">
    <property type="protein sequence ID" value="VDP83224.1"/>
    <property type="molecule type" value="Genomic_DNA"/>
</dbReference>
<organism evidence="1 2">
    <name type="scientific">Schistosoma mattheei</name>
    <dbReference type="NCBI Taxonomy" id="31246"/>
    <lineage>
        <taxon>Eukaryota</taxon>
        <taxon>Metazoa</taxon>
        <taxon>Spiralia</taxon>
        <taxon>Lophotrochozoa</taxon>
        <taxon>Platyhelminthes</taxon>
        <taxon>Trematoda</taxon>
        <taxon>Digenea</taxon>
        <taxon>Strigeidida</taxon>
        <taxon>Schistosomatoidea</taxon>
        <taxon>Schistosomatidae</taxon>
        <taxon>Schistosoma</taxon>
    </lineage>
</organism>
<sequence length="33" mass="3663">MCSEIINEKMASSIRLSGIYLFVGYRYGISCAS</sequence>
<evidence type="ECO:0000313" key="2">
    <source>
        <dbReference type="Proteomes" id="UP000269396"/>
    </source>
</evidence>
<gene>
    <name evidence="1" type="ORF">SMTD_LOCUS20720</name>
</gene>
<reference evidence="1 2" key="1">
    <citation type="submission" date="2018-11" db="EMBL/GenBank/DDBJ databases">
        <authorList>
            <consortium name="Pathogen Informatics"/>
        </authorList>
    </citation>
    <scope>NUCLEOTIDE SEQUENCE [LARGE SCALE GENOMIC DNA]</scope>
    <source>
        <strain>Denwood</strain>
        <strain evidence="2">Zambia</strain>
    </source>
</reference>
<dbReference type="AlphaFoldDB" id="A0A183Q287"/>
<name>A0A183Q287_9TREM</name>
<protein>
    <submittedName>
        <fullName evidence="1">Uncharacterized protein</fullName>
    </submittedName>
</protein>